<protein>
    <recommendedName>
        <fullName evidence="1">DUF4283 domain-containing protein</fullName>
    </recommendedName>
</protein>
<dbReference type="STRING" id="3818.A0A444XH67"/>
<proteinExistence type="predicted"/>
<dbReference type="EMBL" id="SDMP01000019">
    <property type="protein sequence ID" value="RYQ89109.1"/>
    <property type="molecule type" value="Genomic_DNA"/>
</dbReference>
<dbReference type="PANTHER" id="PTHR31286">
    <property type="entry name" value="GLYCINE-RICH CELL WALL STRUCTURAL PROTEIN 1.8-LIKE"/>
    <property type="match status" value="1"/>
</dbReference>
<dbReference type="PANTHER" id="PTHR31286:SF99">
    <property type="entry name" value="DUF4283 DOMAIN-CONTAINING PROTEIN"/>
    <property type="match status" value="1"/>
</dbReference>
<organism evidence="2 3">
    <name type="scientific">Arachis hypogaea</name>
    <name type="common">Peanut</name>
    <dbReference type="NCBI Taxonomy" id="3818"/>
    <lineage>
        <taxon>Eukaryota</taxon>
        <taxon>Viridiplantae</taxon>
        <taxon>Streptophyta</taxon>
        <taxon>Embryophyta</taxon>
        <taxon>Tracheophyta</taxon>
        <taxon>Spermatophyta</taxon>
        <taxon>Magnoliopsida</taxon>
        <taxon>eudicotyledons</taxon>
        <taxon>Gunneridae</taxon>
        <taxon>Pentapetalae</taxon>
        <taxon>rosids</taxon>
        <taxon>fabids</taxon>
        <taxon>Fabales</taxon>
        <taxon>Fabaceae</taxon>
        <taxon>Papilionoideae</taxon>
        <taxon>50 kb inversion clade</taxon>
        <taxon>dalbergioids sensu lato</taxon>
        <taxon>Dalbergieae</taxon>
        <taxon>Pterocarpus clade</taxon>
        <taxon>Arachis</taxon>
    </lineage>
</organism>
<accession>A0A444XH67</accession>
<sequence length="139" mass="16872">MIVKPFDKSLNLQAMERWVLKKWVRRDIVRVMDLEENFFLIHFSNQEDYSYALFEGPWTIADHYLLVQRWRPLFMSQDIDIRKVDVWVRIPNLPAELYNKYFIWKVGKVLGTMSKIDEFTSIHSRGKFTRICVEIDLRK</sequence>
<gene>
    <name evidence="2" type="ORF">Ahy_B09g095925</name>
</gene>
<evidence type="ECO:0000313" key="3">
    <source>
        <dbReference type="Proteomes" id="UP000289738"/>
    </source>
</evidence>
<reference evidence="2 3" key="1">
    <citation type="submission" date="2019-01" db="EMBL/GenBank/DDBJ databases">
        <title>Sequencing of cultivated peanut Arachis hypogaea provides insights into genome evolution and oil improvement.</title>
        <authorList>
            <person name="Chen X."/>
        </authorList>
    </citation>
    <scope>NUCLEOTIDE SEQUENCE [LARGE SCALE GENOMIC DNA]</scope>
    <source>
        <strain evidence="3">cv. Fuhuasheng</strain>
        <tissue evidence="2">Leaves</tissue>
    </source>
</reference>
<comment type="caution">
    <text evidence="2">The sequence shown here is derived from an EMBL/GenBank/DDBJ whole genome shotgun (WGS) entry which is preliminary data.</text>
</comment>
<dbReference type="AlphaFoldDB" id="A0A444XH67"/>
<evidence type="ECO:0000259" key="1">
    <source>
        <dbReference type="Pfam" id="PF14111"/>
    </source>
</evidence>
<dbReference type="InterPro" id="IPR025558">
    <property type="entry name" value="DUF4283"/>
</dbReference>
<dbReference type="InterPro" id="IPR040256">
    <property type="entry name" value="At4g02000-like"/>
</dbReference>
<feature type="domain" description="DUF4283" evidence="1">
    <location>
        <begin position="2"/>
        <end position="74"/>
    </location>
</feature>
<keyword evidence="3" id="KW-1185">Reference proteome</keyword>
<evidence type="ECO:0000313" key="2">
    <source>
        <dbReference type="EMBL" id="RYQ89109.1"/>
    </source>
</evidence>
<dbReference type="Pfam" id="PF14111">
    <property type="entry name" value="DUF4283"/>
    <property type="match status" value="1"/>
</dbReference>
<dbReference type="Proteomes" id="UP000289738">
    <property type="component" value="Chromosome B09"/>
</dbReference>
<name>A0A444XH67_ARAHY</name>